<dbReference type="STRING" id="98765.A0A2R6NJ86"/>
<dbReference type="Gene3D" id="3.90.70.10">
    <property type="entry name" value="Cysteine proteinases"/>
    <property type="match status" value="1"/>
</dbReference>
<comment type="similarity">
    <text evidence="2">Belongs to the peptidase C19 family.</text>
</comment>
<dbReference type="EC" id="3.4.19.12" evidence="3"/>
<feature type="domain" description="USP" evidence="10">
    <location>
        <begin position="831"/>
        <end position="1022"/>
    </location>
</feature>
<reference evidence="11 12" key="1">
    <citation type="submission" date="2018-02" db="EMBL/GenBank/DDBJ databases">
        <title>Genome sequence of the basidiomycete white-rot fungus Phlebia centrifuga.</title>
        <authorList>
            <person name="Granchi Z."/>
            <person name="Peng M."/>
            <person name="de Vries R.P."/>
            <person name="Hilden K."/>
            <person name="Makela M.R."/>
            <person name="Grigoriev I."/>
            <person name="Riley R."/>
        </authorList>
    </citation>
    <scope>NUCLEOTIDE SEQUENCE [LARGE SCALE GENOMIC DNA]</scope>
    <source>
        <strain evidence="11 12">FBCC195</strain>
    </source>
</reference>
<keyword evidence="6" id="KW-0378">Hydrolase</keyword>
<dbReference type="PANTHER" id="PTHR21646">
    <property type="entry name" value="UBIQUITIN CARBOXYL-TERMINAL HYDROLASE"/>
    <property type="match status" value="1"/>
</dbReference>
<dbReference type="GO" id="GO:0016579">
    <property type="term" value="P:protein deubiquitination"/>
    <property type="evidence" value="ECO:0007669"/>
    <property type="project" value="InterPro"/>
</dbReference>
<evidence type="ECO:0000256" key="5">
    <source>
        <dbReference type="ARBA" id="ARBA00022786"/>
    </source>
</evidence>
<proteinExistence type="inferred from homology"/>
<dbReference type="GO" id="GO:0004843">
    <property type="term" value="F:cysteine-type deubiquitinase activity"/>
    <property type="evidence" value="ECO:0007669"/>
    <property type="project" value="UniProtKB-EC"/>
</dbReference>
<feature type="compositionally biased region" description="Polar residues" evidence="8">
    <location>
        <begin position="678"/>
        <end position="707"/>
    </location>
</feature>
<dbReference type="EMBL" id="MLYV02001176">
    <property type="protein sequence ID" value="PSR72447.1"/>
    <property type="molecule type" value="Genomic_DNA"/>
</dbReference>
<keyword evidence="5" id="KW-0833">Ubl conjugation pathway</keyword>
<evidence type="ECO:0000313" key="12">
    <source>
        <dbReference type="Proteomes" id="UP000186601"/>
    </source>
</evidence>
<accession>A0A2R6NJ86</accession>
<feature type="region of interest" description="Disordered" evidence="8">
    <location>
        <begin position="610"/>
        <end position="630"/>
    </location>
</feature>
<dbReference type="InterPro" id="IPR036873">
    <property type="entry name" value="Rhodanese-like_dom_sf"/>
</dbReference>
<dbReference type="InterPro" id="IPR001394">
    <property type="entry name" value="Peptidase_C19_UCH"/>
</dbReference>
<feature type="compositionally biased region" description="Low complexity" evidence="8">
    <location>
        <begin position="216"/>
        <end position="259"/>
    </location>
</feature>
<feature type="compositionally biased region" description="Polar residues" evidence="8">
    <location>
        <begin position="335"/>
        <end position="359"/>
    </location>
</feature>
<evidence type="ECO:0000313" key="11">
    <source>
        <dbReference type="EMBL" id="PSR72447.1"/>
    </source>
</evidence>
<feature type="domain" description="Rhodanese" evidence="9">
    <location>
        <begin position="407"/>
        <end position="529"/>
    </location>
</feature>
<comment type="caution">
    <text evidence="11">The sequence shown here is derived from an EMBL/GenBank/DDBJ whole genome shotgun (WGS) entry which is preliminary data.</text>
</comment>
<feature type="compositionally biased region" description="Polar residues" evidence="8">
    <location>
        <begin position="758"/>
        <end position="770"/>
    </location>
</feature>
<evidence type="ECO:0000259" key="9">
    <source>
        <dbReference type="PROSITE" id="PS50206"/>
    </source>
</evidence>
<organism evidence="11 12">
    <name type="scientific">Hermanssonia centrifuga</name>
    <dbReference type="NCBI Taxonomy" id="98765"/>
    <lineage>
        <taxon>Eukaryota</taxon>
        <taxon>Fungi</taxon>
        <taxon>Dikarya</taxon>
        <taxon>Basidiomycota</taxon>
        <taxon>Agaricomycotina</taxon>
        <taxon>Agaricomycetes</taxon>
        <taxon>Polyporales</taxon>
        <taxon>Meruliaceae</taxon>
        <taxon>Hermanssonia</taxon>
    </lineage>
</organism>
<dbReference type="Pfam" id="PF00443">
    <property type="entry name" value="UCH"/>
    <property type="match status" value="1"/>
</dbReference>
<evidence type="ECO:0000256" key="7">
    <source>
        <dbReference type="ARBA" id="ARBA00022807"/>
    </source>
</evidence>
<feature type="compositionally biased region" description="Polar residues" evidence="8">
    <location>
        <begin position="367"/>
        <end position="377"/>
    </location>
</feature>
<dbReference type="InterPro" id="IPR028889">
    <property type="entry name" value="USP"/>
</dbReference>
<evidence type="ECO:0000259" key="10">
    <source>
        <dbReference type="PROSITE" id="PS50235"/>
    </source>
</evidence>
<dbReference type="InterPro" id="IPR038765">
    <property type="entry name" value="Papain-like_cys_pep_sf"/>
</dbReference>
<feature type="region of interest" description="Disordered" evidence="8">
    <location>
        <begin position="758"/>
        <end position="816"/>
    </location>
</feature>
<dbReference type="SUPFAM" id="SSF52821">
    <property type="entry name" value="Rhodanese/Cell cycle control phosphatase"/>
    <property type="match status" value="1"/>
</dbReference>
<feature type="compositionally biased region" description="Pro residues" evidence="8">
    <location>
        <begin position="179"/>
        <end position="191"/>
    </location>
</feature>
<evidence type="ECO:0000256" key="2">
    <source>
        <dbReference type="ARBA" id="ARBA00009085"/>
    </source>
</evidence>
<dbReference type="SUPFAM" id="SSF54001">
    <property type="entry name" value="Cysteine proteinases"/>
    <property type="match status" value="1"/>
</dbReference>
<dbReference type="OrthoDB" id="292964at2759"/>
<evidence type="ECO:0000256" key="3">
    <source>
        <dbReference type="ARBA" id="ARBA00012759"/>
    </source>
</evidence>
<dbReference type="Proteomes" id="UP000186601">
    <property type="component" value="Unassembled WGS sequence"/>
</dbReference>
<dbReference type="GO" id="GO:0006508">
    <property type="term" value="P:proteolysis"/>
    <property type="evidence" value="ECO:0007669"/>
    <property type="project" value="UniProtKB-KW"/>
</dbReference>
<keyword evidence="12" id="KW-1185">Reference proteome</keyword>
<feature type="region of interest" description="Disordered" evidence="8">
    <location>
        <begin position="157"/>
        <end position="259"/>
    </location>
</feature>
<feature type="compositionally biased region" description="Polar residues" evidence="8">
    <location>
        <begin position="157"/>
        <end position="167"/>
    </location>
</feature>
<feature type="compositionally biased region" description="Polar residues" evidence="8">
    <location>
        <begin position="804"/>
        <end position="816"/>
    </location>
</feature>
<sequence>MQNGYPQTHRETVAEIKMGAKEQAQRVRGASATSLLKAAREQILHAKTYENDSDLKGALVALTKAASLAQMFMESSEVKQEMSPGKKGVLTKDFMLFQQSEGRDLQLWTQRVESKLAELDRSAASREAESSEDQDGPVVKAGGSIADRMRALQSAGLSVSPNTVTNKRISRDLKTSLPLPSPPISPYPPQTPTAASPDMPKPHRISLHNLPSPMIPTASNHASPSASSSTSPSPHTLIPASSFAPSPTSSASSSPHLSSRLSVTDFNHNFPSIDELDEIEGLKLPSAPTLKSLTTGSSKYSFSDGFGETHSPTTYSPITPVKAFPILPMELAPRPSSTPIPTIDTFNSRPGSPNRSPLSPSVPRKPSNLSLNASSRSPLIPHSTPPEKREFPNSLFPRILHEYLGKTNFKVLILDVRPRNQFELGHIKSDTVVCIDPTVLERANVTAQTIEDSLVVAPQSEKSLFMNRDKFDLVTVCDESSESTNDSLALTMLVRAIYENEFKKSLRNIPIILVGGIRAWESEFGGEEMIRGGTESSTEATSLSPNGLQSFGASSTLNGLISPRFNGMMAPMTPLPSPSLVSSLASPHMRIAAESSASAHFSSSFVDSSNFSGRSRSGTEPTAEANGYQTWVPPPGSGTPEMLNQIPSSLRSGIQDGRDNTLETSQRLARKPAMTRGPSHSISSYTPIIPENTTSHRSSPSLANGTSSIQYPSFVRTISPQMSGSSFSPSVNGLVSIPPQASINPSPLSRRRSDYIDQSQEAVSGITNRPSIDYPDLSSQHVLRPPPAVASSSMERQDNRPRLIQQTGPKPPTIQSEYPVTYWSDIQIGTSGLKNLGNTCYMNSIIQCLSATVPFARFFTDGRWKSAVNMVNPMGTKGNLAQAFANILRDMWQGEMQCLTPLPFRRTICSYAKEFAGSEQHDSQEFLAALLDRLHEDLNRVLKKPAIEMTPEQEVELEKLPTQMASEQQWQIYRMRDDSLVVDFFQGQYRSRLECMTCHKVRRFVVYISLHANFSPKDIHNV</sequence>
<feature type="region of interest" description="Disordered" evidence="8">
    <location>
        <begin position="651"/>
        <end position="707"/>
    </location>
</feature>
<dbReference type="AlphaFoldDB" id="A0A2R6NJ86"/>
<feature type="region of interest" description="Disordered" evidence="8">
    <location>
        <begin position="122"/>
        <end position="141"/>
    </location>
</feature>
<dbReference type="PROSITE" id="PS50235">
    <property type="entry name" value="USP_3"/>
    <property type="match status" value="1"/>
</dbReference>
<evidence type="ECO:0000256" key="4">
    <source>
        <dbReference type="ARBA" id="ARBA00022670"/>
    </source>
</evidence>
<evidence type="ECO:0000256" key="6">
    <source>
        <dbReference type="ARBA" id="ARBA00022801"/>
    </source>
</evidence>
<keyword evidence="7" id="KW-0788">Thiol protease</keyword>
<feature type="region of interest" description="Disordered" evidence="8">
    <location>
        <begin position="330"/>
        <end position="390"/>
    </location>
</feature>
<name>A0A2R6NJ86_9APHY</name>
<evidence type="ECO:0000256" key="8">
    <source>
        <dbReference type="SAM" id="MobiDB-lite"/>
    </source>
</evidence>
<dbReference type="Pfam" id="PF00581">
    <property type="entry name" value="Rhodanese"/>
    <property type="match status" value="1"/>
</dbReference>
<dbReference type="InterPro" id="IPR050185">
    <property type="entry name" value="Ub_carboxyl-term_hydrolase"/>
</dbReference>
<dbReference type="PROSITE" id="PS00972">
    <property type="entry name" value="USP_1"/>
    <property type="match status" value="1"/>
</dbReference>
<dbReference type="PANTHER" id="PTHR21646:SF95">
    <property type="entry name" value="UBIQUITIN CARBOXYL-TERMINAL HYDROLASE 4-RELATED"/>
    <property type="match status" value="1"/>
</dbReference>
<keyword evidence="4" id="KW-0645">Protease</keyword>
<gene>
    <name evidence="11" type="ORF">PHLCEN_2v11661</name>
</gene>
<dbReference type="Gene3D" id="3.40.250.10">
    <property type="entry name" value="Rhodanese-like domain"/>
    <property type="match status" value="1"/>
</dbReference>
<dbReference type="PROSITE" id="PS50206">
    <property type="entry name" value="RHODANESE_3"/>
    <property type="match status" value="1"/>
</dbReference>
<dbReference type="InterPro" id="IPR001763">
    <property type="entry name" value="Rhodanese-like_dom"/>
</dbReference>
<evidence type="ECO:0000256" key="1">
    <source>
        <dbReference type="ARBA" id="ARBA00000707"/>
    </source>
</evidence>
<protein>
    <recommendedName>
        <fullName evidence="3">ubiquitinyl hydrolase 1</fullName>
        <ecNumber evidence="3">3.4.19.12</ecNumber>
    </recommendedName>
</protein>
<dbReference type="SMART" id="SM00450">
    <property type="entry name" value="RHOD"/>
    <property type="match status" value="1"/>
</dbReference>
<comment type="catalytic activity">
    <reaction evidence="1">
        <text>Thiol-dependent hydrolysis of ester, thioester, amide, peptide and isopeptide bonds formed by the C-terminal Gly of ubiquitin (a 76-residue protein attached to proteins as an intracellular targeting signal).</text>
        <dbReference type="EC" id="3.4.19.12"/>
    </reaction>
</comment>
<dbReference type="InterPro" id="IPR018200">
    <property type="entry name" value="USP_CS"/>
</dbReference>